<keyword evidence="5" id="KW-0732">Signal</keyword>
<dbReference type="Gene3D" id="3.50.30.30">
    <property type="match status" value="1"/>
</dbReference>
<evidence type="ECO:0000256" key="5">
    <source>
        <dbReference type="ARBA" id="ARBA00022729"/>
    </source>
</evidence>
<dbReference type="GO" id="GO:0005576">
    <property type="term" value="C:extracellular region"/>
    <property type="evidence" value="ECO:0007669"/>
    <property type="project" value="UniProtKB-SubCell"/>
</dbReference>
<keyword evidence="4" id="KW-0479">Metal-binding</keyword>
<evidence type="ECO:0000256" key="10">
    <source>
        <dbReference type="ARBA" id="ARBA00023180"/>
    </source>
</evidence>
<reference evidence="11" key="1">
    <citation type="submission" date="2018-05" db="EMBL/GenBank/DDBJ databases">
        <authorList>
            <person name="Lanie J.A."/>
            <person name="Ng W.-L."/>
            <person name="Kazmierczak K.M."/>
            <person name="Andrzejewski T.M."/>
            <person name="Davidsen T.M."/>
            <person name="Wayne K.J."/>
            <person name="Tettelin H."/>
            <person name="Glass J.I."/>
            <person name="Rusch D."/>
            <person name="Podicherti R."/>
            <person name="Tsui H.-C.T."/>
            <person name="Winkler M.E."/>
        </authorList>
    </citation>
    <scope>NUCLEOTIDE SEQUENCE</scope>
</reference>
<dbReference type="InterPro" id="IPR039866">
    <property type="entry name" value="CPQ"/>
</dbReference>
<keyword evidence="10" id="KW-0325">Glycoprotein</keyword>
<dbReference type="PANTHER" id="PTHR12053:SF3">
    <property type="entry name" value="CARBOXYPEPTIDASE Q"/>
    <property type="match status" value="1"/>
</dbReference>
<name>A0A382MHZ6_9ZZZZ</name>
<keyword evidence="6" id="KW-0378">Hydrolase</keyword>
<dbReference type="GO" id="GO:0006508">
    <property type="term" value="P:proteolysis"/>
    <property type="evidence" value="ECO:0007669"/>
    <property type="project" value="UniProtKB-KW"/>
</dbReference>
<evidence type="ECO:0000256" key="1">
    <source>
        <dbReference type="ARBA" id="ARBA00004613"/>
    </source>
</evidence>
<keyword evidence="9" id="KW-0865">Zymogen</keyword>
<evidence type="ECO:0000256" key="7">
    <source>
        <dbReference type="ARBA" id="ARBA00022833"/>
    </source>
</evidence>
<dbReference type="GO" id="GO:0046872">
    <property type="term" value="F:metal ion binding"/>
    <property type="evidence" value="ECO:0007669"/>
    <property type="project" value="UniProtKB-KW"/>
</dbReference>
<evidence type="ECO:0000256" key="6">
    <source>
        <dbReference type="ARBA" id="ARBA00022801"/>
    </source>
</evidence>
<feature type="non-terminal residue" evidence="11">
    <location>
        <position position="277"/>
    </location>
</feature>
<dbReference type="GO" id="GO:0070573">
    <property type="term" value="F:metallodipeptidase activity"/>
    <property type="evidence" value="ECO:0007669"/>
    <property type="project" value="InterPro"/>
</dbReference>
<evidence type="ECO:0000256" key="9">
    <source>
        <dbReference type="ARBA" id="ARBA00023145"/>
    </source>
</evidence>
<keyword evidence="8" id="KW-0482">Metalloprotease</keyword>
<evidence type="ECO:0000256" key="2">
    <source>
        <dbReference type="ARBA" id="ARBA00022525"/>
    </source>
</evidence>
<dbReference type="EMBL" id="UINC01093716">
    <property type="protein sequence ID" value="SVC48366.1"/>
    <property type="molecule type" value="Genomic_DNA"/>
</dbReference>
<organism evidence="11">
    <name type="scientific">marine metagenome</name>
    <dbReference type="NCBI Taxonomy" id="408172"/>
    <lineage>
        <taxon>unclassified sequences</taxon>
        <taxon>metagenomes</taxon>
        <taxon>ecological metagenomes</taxon>
    </lineage>
</organism>
<protein>
    <recommendedName>
        <fullName evidence="12">Peptidase M28 domain-containing protein</fullName>
    </recommendedName>
</protein>
<dbReference type="PANTHER" id="PTHR12053">
    <property type="entry name" value="PROTEASE FAMILY M28 PLASMA GLUTAMATE CARBOXYPEPTIDASE-RELATED"/>
    <property type="match status" value="1"/>
</dbReference>
<gene>
    <name evidence="11" type="ORF">METZ01_LOCUS301220</name>
</gene>
<evidence type="ECO:0000256" key="4">
    <source>
        <dbReference type="ARBA" id="ARBA00022723"/>
    </source>
</evidence>
<evidence type="ECO:0000256" key="8">
    <source>
        <dbReference type="ARBA" id="ARBA00023049"/>
    </source>
</evidence>
<evidence type="ECO:0000313" key="11">
    <source>
        <dbReference type="EMBL" id="SVC48366.1"/>
    </source>
</evidence>
<evidence type="ECO:0000256" key="3">
    <source>
        <dbReference type="ARBA" id="ARBA00022670"/>
    </source>
</evidence>
<dbReference type="AlphaFoldDB" id="A0A382MHZ6"/>
<dbReference type="SUPFAM" id="SSF53187">
    <property type="entry name" value="Zn-dependent exopeptidases"/>
    <property type="match status" value="1"/>
</dbReference>
<comment type="subcellular location">
    <subcellularLocation>
        <location evidence="1">Secreted</location>
    </subcellularLocation>
</comment>
<proteinExistence type="predicted"/>
<evidence type="ECO:0008006" key="12">
    <source>
        <dbReference type="Google" id="ProtNLM"/>
    </source>
</evidence>
<sequence>MKVPQVATALALTAILGTSTIDAQTFTTDDPVLRRIWAMGMDSSRTYEFAQVLMDSIGPRLTGTPELKAAGDWLVSHYTSWGIPARTEQYGTWRGWIRGPTHVDLIRPRVRTLEATMLAWSPGTGGPLEAEVVALPMVESPAEFSTWLTAARGKYVLVSAPQPTCRPDQSWEQFADSSVYHNMSETRDRHARDWQASIERTGYTVRTLPQALERGGVLGVLTSTWSGGWGVTRIFGARTDEVPSLDLSCEDYSLVFRLAQNGQEPVLRVHAQAEMLG</sequence>
<dbReference type="Gene3D" id="3.40.630.10">
    <property type="entry name" value="Zn peptidases"/>
    <property type="match status" value="1"/>
</dbReference>
<keyword evidence="2" id="KW-0964">Secreted</keyword>
<accession>A0A382MHZ6</accession>
<keyword evidence="3" id="KW-0645">Protease</keyword>
<keyword evidence="7" id="KW-0862">Zinc</keyword>